<dbReference type="PANTHER" id="PTHR31592:SF1">
    <property type="entry name" value="TRANSMEMBRANE PROTEIN 192"/>
    <property type="match status" value="1"/>
</dbReference>
<evidence type="ECO:0000256" key="3">
    <source>
        <dbReference type="ARBA" id="ARBA00014635"/>
    </source>
</evidence>
<feature type="non-terminal residue" evidence="9">
    <location>
        <position position="1"/>
    </location>
</feature>
<keyword evidence="5 8" id="KW-1133">Transmembrane helix</keyword>
<feature type="transmembrane region" description="Helical" evidence="8">
    <location>
        <begin position="12"/>
        <end position="33"/>
    </location>
</feature>
<evidence type="ECO:0000256" key="4">
    <source>
        <dbReference type="ARBA" id="ARBA00022692"/>
    </source>
</evidence>
<dbReference type="AlphaFoldDB" id="A0A0P4VLG5"/>
<evidence type="ECO:0000256" key="2">
    <source>
        <dbReference type="ARBA" id="ARBA00006314"/>
    </source>
</evidence>
<feature type="transmembrane region" description="Helical" evidence="8">
    <location>
        <begin position="129"/>
        <end position="151"/>
    </location>
</feature>
<comment type="subcellular location">
    <subcellularLocation>
        <location evidence="1">Membrane</location>
        <topology evidence="1">Multi-pass membrane protein</topology>
    </subcellularLocation>
</comment>
<evidence type="ECO:0000256" key="5">
    <source>
        <dbReference type="ARBA" id="ARBA00022989"/>
    </source>
</evidence>
<dbReference type="Pfam" id="PF14802">
    <property type="entry name" value="TMEM192"/>
    <property type="match status" value="1"/>
</dbReference>
<keyword evidence="6 8" id="KW-0472">Membrane</keyword>
<dbReference type="GO" id="GO:0005770">
    <property type="term" value="C:late endosome"/>
    <property type="evidence" value="ECO:0007669"/>
    <property type="project" value="TreeGrafter"/>
</dbReference>
<evidence type="ECO:0000256" key="6">
    <source>
        <dbReference type="ARBA" id="ARBA00023136"/>
    </source>
</evidence>
<accession>A0A0P4VLG5</accession>
<feature type="transmembrane region" description="Helical" evidence="8">
    <location>
        <begin position="45"/>
        <end position="65"/>
    </location>
</feature>
<evidence type="ECO:0000256" key="1">
    <source>
        <dbReference type="ARBA" id="ARBA00004141"/>
    </source>
</evidence>
<sequence>FDNFKPLNTFKVAFFQFIFTCSLEVLVVVLLLIREHALNSCGQIVILLFAQTALWLVTFIIDHYYHACHYNLRLCGHFQQYKKFNKISTCLLYLVSFFSALLIAATGLLLQFYSGNICFYHYFVSPTYIIFYVFSVEVLVLIPNIINYMILVNSFNRLRPLSDIERHECWFSSEHQTSTEVGYRLESEAITSFLEKQADLIEYYKVANNDLSKRLENVQSTLLQGHSGVENCGQPRGGSSIQPYAIQT</sequence>
<evidence type="ECO:0000256" key="8">
    <source>
        <dbReference type="SAM" id="Phobius"/>
    </source>
</evidence>
<protein>
    <recommendedName>
        <fullName evidence="3">Transmembrane protein 192</fullName>
    </recommendedName>
</protein>
<feature type="transmembrane region" description="Helical" evidence="8">
    <location>
        <begin position="90"/>
        <end position="109"/>
    </location>
</feature>
<feature type="compositionally biased region" description="Polar residues" evidence="7">
    <location>
        <begin position="237"/>
        <end position="248"/>
    </location>
</feature>
<dbReference type="EMBL" id="GDKW01003100">
    <property type="protein sequence ID" value="JAI53495.1"/>
    <property type="molecule type" value="mRNA"/>
</dbReference>
<dbReference type="InterPro" id="IPR029399">
    <property type="entry name" value="TMEM192"/>
</dbReference>
<name>A0A0P4VLG5_9HEMI</name>
<reference evidence="9" key="1">
    <citation type="journal article" date="2016" name="PLoS Negl. Trop. Dis.">
        <title>A Deep Insight into the Sialome of Rhodnius neglectus, a Vector of Chagas Disease.</title>
        <authorList>
            <person name="Santiago P.B."/>
            <person name="Assumpcao T.C."/>
            <person name="Araujo C.N."/>
            <person name="Bastos I.M."/>
            <person name="Neves D."/>
            <person name="Silva I.G."/>
            <person name="Charneau S."/>
            <person name="Queiroz R.M."/>
            <person name="Raiol T."/>
            <person name="Oliveira J.V."/>
            <person name="Sousa M.V."/>
            <person name="Calvo E."/>
            <person name="Ribeiro J.M."/>
            <person name="Santana J.M."/>
        </authorList>
    </citation>
    <scope>NUCLEOTIDE SEQUENCE</scope>
    <source>
        <tissue evidence="9">Salivary glands</tissue>
    </source>
</reference>
<proteinExistence type="evidence at transcript level"/>
<dbReference type="PANTHER" id="PTHR31592">
    <property type="entry name" value="TRANSMEMBRANE PROTEIN 192"/>
    <property type="match status" value="1"/>
</dbReference>
<evidence type="ECO:0000313" key="9">
    <source>
        <dbReference type="EMBL" id="JAI53495.1"/>
    </source>
</evidence>
<dbReference type="GO" id="GO:0005765">
    <property type="term" value="C:lysosomal membrane"/>
    <property type="evidence" value="ECO:0007669"/>
    <property type="project" value="TreeGrafter"/>
</dbReference>
<keyword evidence="4 8" id="KW-0812">Transmembrane</keyword>
<feature type="region of interest" description="Disordered" evidence="7">
    <location>
        <begin position="229"/>
        <end position="248"/>
    </location>
</feature>
<organism evidence="9">
    <name type="scientific">Rhodnius neglectus</name>
    <dbReference type="NCBI Taxonomy" id="72488"/>
    <lineage>
        <taxon>Eukaryota</taxon>
        <taxon>Metazoa</taxon>
        <taxon>Ecdysozoa</taxon>
        <taxon>Arthropoda</taxon>
        <taxon>Hexapoda</taxon>
        <taxon>Insecta</taxon>
        <taxon>Pterygota</taxon>
        <taxon>Neoptera</taxon>
        <taxon>Paraneoptera</taxon>
        <taxon>Hemiptera</taxon>
        <taxon>Heteroptera</taxon>
        <taxon>Panheteroptera</taxon>
        <taxon>Cimicomorpha</taxon>
        <taxon>Reduviidae</taxon>
        <taxon>Triatominae</taxon>
        <taxon>Rhodnius</taxon>
    </lineage>
</organism>
<comment type="similarity">
    <text evidence="2">Belongs to the TMEM192 family.</text>
</comment>
<evidence type="ECO:0000256" key="7">
    <source>
        <dbReference type="SAM" id="MobiDB-lite"/>
    </source>
</evidence>